<gene>
    <name evidence="1" type="ORF">ACIKP7_14120</name>
</gene>
<accession>A0ACC7LWK9</accession>
<comment type="caution">
    <text evidence="1">The sequence shown here is derived from an EMBL/GenBank/DDBJ whole genome shotgun (WGS) entry which is preliminary data.</text>
</comment>
<organism evidence="1 2">
    <name type="scientific">Pseudomonas caricapapayae</name>
    <dbReference type="NCBI Taxonomy" id="46678"/>
    <lineage>
        <taxon>Bacteria</taxon>
        <taxon>Pseudomonadati</taxon>
        <taxon>Pseudomonadota</taxon>
        <taxon>Gammaproteobacteria</taxon>
        <taxon>Pseudomonadales</taxon>
        <taxon>Pseudomonadaceae</taxon>
        <taxon>Pseudomonas</taxon>
    </lineage>
</organism>
<proteinExistence type="predicted"/>
<evidence type="ECO:0000313" key="1">
    <source>
        <dbReference type="EMBL" id="MFJ1339260.1"/>
    </source>
</evidence>
<dbReference type="EMBL" id="JBIUGF010000040">
    <property type="protein sequence ID" value="MFJ1339260.1"/>
    <property type="molecule type" value="Genomic_DNA"/>
</dbReference>
<evidence type="ECO:0000313" key="2">
    <source>
        <dbReference type="Proteomes" id="UP001615411"/>
    </source>
</evidence>
<keyword evidence="2" id="KW-1185">Reference proteome</keyword>
<reference evidence="1" key="1">
    <citation type="submission" date="2024-10" db="EMBL/GenBank/DDBJ databases">
        <title>Aeromonas and Pseudomonas from the Cagarras Archipelago, Rio de Janeiro, Brazil.</title>
        <authorList>
            <person name="Canellas A.L.B."/>
            <person name="Laport M.S."/>
        </authorList>
    </citation>
    <scope>NUCLEOTIDE SEQUENCE</scope>
    <source>
        <strain evidence="1">ACP-7</strain>
    </source>
</reference>
<name>A0ACC7LWK9_9PSED</name>
<dbReference type="Proteomes" id="UP001615411">
    <property type="component" value="Unassembled WGS sequence"/>
</dbReference>
<sequence>MNKCYRLVWNSTLQAWTVACEFAKAKGKAGRGLALKALVSTGVLFGALAGVEPANAWVAETGTSSPALDGGIASNTSINGGIAIATMNAIAMGPNATASGINAFAAGIGSLASGRSSYAMGEGAQSTNTDTIALGHNAVAKSANSAHSDMIAIGLNANASSDHAIAIGTAAIAKNSNSLAVGANATASGDASSAFGHNATASGSSSTALGLGSTASKGSSVAIGYQSNSAADNSSAIGYQAVTSATSSIAFGTSAKAQAGATNAIAIGNAAVASTGAINAIAMGNGATSSATGAMAMGSLSQASATNALAAGVNAQAATASSIALGLNAKVDGTGTDAVAIGNGANVSSNAAGFVAIGSGASAKGNVGAVAIGRSSLVWTGAVAIGDQAQAYNNDAVSIGSRSSASGGTDTVALGTSAIAGSHGSMSLGAYSTSSGERATALGGYSNAVSQGTALGFWANATVDSAVALGLSSVASTNAGVAGYDPLTKLASTNASPTWKSTLAAVSVGDVATGKTRQINSVAAGSVDTDAVNVAQLKASQSHYYSVNDGGVAGGNYNNDGATGLNALAAGVGASASENDSVAIGHEAKANFAGDVALGAGSVTDVAVGTTGVGFGGPYYGQYYGFAGSNPSSTVSVGSVGNERTITNVAAGRIAPDSTDAINGSELFATNSALNDLSYNVSNFAGDTSYSYTSSNGIGIRYARTNEAGLSQSDSSAQGMGSTAVGYEATSLGESSLALGRDARANNANDVALGADSVTDAAVGTSGVTIAGNSYNFAGTAPGSTVSVGSAGNERTITNVAAGRVSGSSTDAINGSQLFATNSAVDTLNIDIDNLDKGSVKYDVNGDGSINYNSVTLNQGGSSTTITNVAAGDVSATSTDAVNGSQLNETNVNVTNLGNTVTTIGDTITTIAGDTNSYYTDVHGVGIRYARTNEAGLAMSDSSAEGQGSTAVGYNATSLGDSSLALGREAKANNADDVALGAGSVTDAAVGTAGVSIKGEYYGFAGSTPSSTVSVGSAGHERTITNLAAGRISASSTDAINGSQLFATNSAIDNLNVDVDNLDKGSVKYDVNGDGSINYNSVTLNPGGSSTTVTNVAAGELSATSTDAVNGSQLNDTNQNVTQLGDTITNIAGDTTTYNIDNHGTGIRYARTNEAGLVKSDASAEGQGSTAVGYNATSLGDSSLALGREASATHANDVALGAGSVTAAAVGTAGVTIRGDYYGFAGTAPVSTVSVGSVGHERTITNLAAGRIAASSTDAINGSQLFATNKAIDNLNLNVDVVDKSAVKYVTNTDGSINYNSVVMAGDTYNSVTKTGGTRINNVAYGIDPSDAVNVQQLNEATTNIYTNGVKYFHANSSKVDSIASGSDSIAVGPAAVASGTSAIAVGDGALAQGKGSTAVGQGAVASADGSVAIGKGASDNGRGAETYTGKYSGAQNATAGTVSVGNAATGETRTISNVADAKQATDAVNLRQLDGAVAQSNQYTDNSISKVNNSIVNVDKKITNVDNRVTKVEGDVSNIQNGTDGMFQTNNTSKLPKPKPTGRDAVAGGAGAVASAANSVAIGTSAKATADNSVALGNNSVADRTNSVSVGSAGAERQITNVAAGTAGTDAVNVAQLNKSVGDITTVANNYTDKRYNELKNDLDEQDDTLSAGIAGAMAMASLPQPYAPGASMASAGASTFRGQGAVAVGVSRISDNGKWVTKMQGSTTTQGDLGVSVGVGYQW</sequence>
<protein>
    <submittedName>
        <fullName evidence="1">YadA-like family protein</fullName>
    </submittedName>
</protein>